<feature type="non-terminal residue" evidence="1">
    <location>
        <position position="38"/>
    </location>
</feature>
<reference evidence="1" key="1">
    <citation type="submission" date="2018-05" db="EMBL/GenBank/DDBJ databases">
        <authorList>
            <person name="Lanie J.A."/>
            <person name="Ng W.-L."/>
            <person name="Kazmierczak K.M."/>
            <person name="Andrzejewski T.M."/>
            <person name="Davidsen T.M."/>
            <person name="Wayne K.J."/>
            <person name="Tettelin H."/>
            <person name="Glass J.I."/>
            <person name="Rusch D."/>
            <person name="Podicherti R."/>
            <person name="Tsui H.-C.T."/>
            <person name="Winkler M.E."/>
        </authorList>
    </citation>
    <scope>NUCLEOTIDE SEQUENCE</scope>
</reference>
<accession>A0A382IU82</accession>
<name>A0A382IU82_9ZZZZ</name>
<protein>
    <submittedName>
        <fullName evidence="1">Uncharacterized protein</fullName>
    </submittedName>
</protein>
<gene>
    <name evidence="1" type="ORF">METZ01_LOCUS255045</name>
</gene>
<organism evidence="1">
    <name type="scientific">marine metagenome</name>
    <dbReference type="NCBI Taxonomy" id="408172"/>
    <lineage>
        <taxon>unclassified sequences</taxon>
        <taxon>metagenomes</taxon>
        <taxon>ecological metagenomes</taxon>
    </lineage>
</organism>
<sequence>MRKRIAKNEMWFIQANQRLYLNENIKLNRDSDTVSREG</sequence>
<dbReference type="AlphaFoldDB" id="A0A382IU82"/>
<proteinExistence type="predicted"/>
<evidence type="ECO:0000313" key="1">
    <source>
        <dbReference type="EMBL" id="SVC02191.1"/>
    </source>
</evidence>
<dbReference type="EMBL" id="UINC01069087">
    <property type="protein sequence ID" value="SVC02191.1"/>
    <property type="molecule type" value="Genomic_DNA"/>
</dbReference>